<protein>
    <recommendedName>
        <fullName evidence="5">Glycosyltransferase subfamily 4-like N-terminal domain-containing protein</fullName>
    </recommendedName>
</protein>
<dbReference type="InterPro" id="IPR028098">
    <property type="entry name" value="Glyco_trans_4-like_N"/>
</dbReference>
<dbReference type="AlphaFoldDB" id="A0A0S7WW14"/>
<proteinExistence type="predicted"/>
<feature type="domain" description="Glycosyltransferase subfamily 4-like N-terminal" evidence="2">
    <location>
        <begin position="13"/>
        <end position="177"/>
    </location>
</feature>
<sequence length="399" mass="45132">MRICYTGWGDYPHVRRFARWFSDRGHEVHVITHHPVPMSGVVMHDLTAGSGARSRVDRYAHFEFRARYAAVATAVGRVRRLVREIRPDVVHVQSMYYPGYLGAFVSMVPRVITVWAFDDVWLPLAKGPWLLRQGLSRWALERGRVVTGISTSLVGEILRLRVAQERVCVFHWGVDLAVFNRDKSRESVRASLGLDADGRKVVLSSRNLDATCNTELIVRAIPEVVKRAPNTDFLFLWNYEDRAYSGKIRKIVDELGIGRWTRFVGPIDYSQVHRYYRAADLFVSVPRFDSGPVSLIEAMACGAAPIVSDLACVSEWIDHGRNGLVVGPDDHVGLAEAIGDLLADDDRREKMAERNVGMVQQCADQDCNMEWMEDVYRKVIAGEVRMPTRPRAMKAAKHG</sequence>
<evidence type="ECO:0000313" key="3">
    <source>
        <dbReference type="EMBL" id="KPJ54340.1"/>
    </source>
</evidence>
<gene>
    <name evidence="3" type="ORF">AMJ39_00960</name>
</gene>
<dbReference type="Gene3D" id="3.40.50.2000">
    <property type="entry name" value="Glycogen Phosphorylase B"/>
    <property type="match status" value="2"/>
</dbReference>
<evidence type="ECO:0000259" key="2">
    <source>
        <dbReference type="Pfam" id="PF13439"/>
    </source>
</evidence>
<dbReference type="EMBL" id="LIZS01000004">
    <property type="protein sequence ID" value="KPJ54340.1"/>
    <property type="molecule type" value="Genomic_DNA"/>
</dbReference>
<comment type="caution">
    <text evidence="3">The sequence shown here is derived from an EMBL/GenBank/DDBJ whole genome shotgun (WGS) entry which is preliminary data.</text>
</comment>
<dbReference type="Pfam" id="PF00534">
    <property type="entry name" value="Glycos_transf_1"/>
    <property type="match status" value="1"/>
</dbReference>
<evidence type="ECO:0000313" key="4">
    <source>
        <dbReference type="Proteomes" id="UP000052008"/>
    </source>
</evidence>
<evidence type="ECO:0008006" key="5">
    <source>
        <dbReference type="Google" id="ProtNLM"/>
    </source>
</evidence>
<reference evidence="3 4" key="1">
    <citation type="journal article" date="2015" name="Microbiome">
        <title>Genomic resolution of linkages in carbon, nitrogen, and sulfur cycling among widespread estuary sediment bacteria.</title>
        <authorList>
            <person name="Baker B.J."/>
            <person name="Lazar C.S."/>
            <person name="Teske A.P."/>
            <person name="Dick G.J."/>
        </authorList>
    </citation>
    <scope>NUCLEOTIDE SEQUENCE [LARGE SCALE GENOMIC DNA]</scope>
    <source>
        <strain evidence="3">DG_24</strain>
    </source>
</reference>
<accession>A0A0S7WW14</accession>
<name>A0A0S7WW14_UNCT6</name>
<dbReference type="STRING" id="1703770.AMJ39_00960"/>
<dbReference type="Proteomes" id="UP000052008">
    <property type="component" value="Unassembled WGS sequence"/>
</dbReference>
<dbReference type="GO" id="GO:0016757">
    <property type="term" value="F:glycosyltransferase activity"/>
    <property type="evidence" value="ECO:0007669"/>
    <property type="project" value="InterPro"/>
</dbReference>
<dbReference type="PANTHER" id="PTHR12526">
    <property type="entry name" value="GLYCOSYLTRANSFERASE"/>
    <property type="match status" value="1"/>
</dbReference>
<dbReference type="Pfam" id="PF13439">
    <property type="entry name" value="Glyco_transf_4"/>
    <property type="match status" value="1"/>
</dbReference>
<dbReference type="CDD" id="cd03801">
    <property type="entry name" value="GT4_PimA-like"/>
    <property type="match status" value="1"/>
</dbReference>
<dbReference type="PANTHER" id="PTHR12526:SF636">
    <property type="entry name" value="BLL3647 PROTEIN"/>
    <property type="match status" value="1"/>
</dbReference>
<evidence type="ECO:0000259" key="1">
    <source>
        <dbReference type="Pfam" id="PF00534"/>
    </source>
</evidence>
<feature type="domain" description="Glycosyl transferase family 1" evidence="1">
    <location>
        <begin position="197"/>
        <end position="354"/>
    </location>
</feature>
<dbReference type="SUPFAM" id="SSF53756">
    <property type="entry name" value="UDP-Glycosyltransferase/glycogen phosphorylase"/>
    <property type="match status" value="1"/>
</dbReference>
<organism evidence="3 4">
    <name type="scientific">candidate division TA06 bacterium DG_24</name>
    <dbReference type="NCBI Taxonomy" id="1703770"/>
    <lineage>
        <taxon>Bacteria</taxon>
        <taxon>Bacteria division TA06</taxon>
    </lineage>
</organism>
<dbReference type="InterPro" id="IPR001296">
    <property type="entry name" value="Glyco_trans_1"/>
</dbReference>